<dbReference type="GO" id="GO:0001725">
    <property type="term" value="C:stress fiber"/>
    <property type="evidence" value="ECO:0007669"/>
    <property type="project" value="TreeGrafter"/>
</dbReference>
<keyword evidence="9" id="KW-1185">Reference proteome</keyword>
<reference evidence="8" key="1">
    <citation type="submission" date="2021-07" db="EMBL/GenBank/DDBJ databases">
        <title>Elsinoe batatas strain:CRI-CJ2 Genome sequencing and assembly.</title>
        <authorList>
            <person name="Huang L."/>
        </authorList>
    </citation>
    <scope>NUCLEOTIDE SEQUENCE</scope>
    <source>
        <strain evidence="8">CRI-CJ2</strain>
    </source>
</reference>
<feature type="compositionally biased region" description="Basic and acidic residues" evidence="6">
    <location>
        <begin position="397"/>
        <end position="425"/>
    </location>
</feature>
<feature type="compositionally biased region" description="Basic and acidic residues" evidence="6">
    <location>
        <begin position="285"/>
        <end position="309"/>
    </location>
</feature>
<dbReference type="PANTHER" id="PTHR24214:SF62">
    <property type="entry name" value="LEUPAXIN"/>
    <property type="match status" value="1"/>
</dbReference>
<evidence type="ECO:0000259" key="7">
    <source>
        <dbReference type="PROSITE" id="PS50023"/>
    </source>
</evidence>
<feature type="compositionally biased region" description="Acidic residues" evidence="6">
    <location>
        <begin position="1793"/>
        <end position="1806"/>
    </location>
</feature>
<organism evidence="8 9">
    <name type="scientific">Elsinoe batatas</name>
    <dbReference type="NCBI Taxonomy" id="2601811"/>
    <lineage>
        <taxon>Eukaryota</taxon>
        <taxon>Fungi</taxon>
        <taxon>Dikarya</taxon>
        <taxon>Ascomycota</taxon>
        <taxon>Pezizomycotina</taxon>
        <taxon>Dothideomycetes</taxon>
        <taxon>Dothideomycetidae</taxon>
        <taxon>Myriangiales</taxon>
        <taxon>Elsinoaceae</taxon>
        <taxon>Elsinoe</taxon>
    </lineage>
</organism>
<dbReference type="GO" id="GO:0046872">
    <property type="term" value="F:metal ion binding"/>
    <property type="evidence" value="ECO:0007669"/>
    <property type="project" value="UniProtKB-KW"/>
</dbReference>
<dbReference type="PROSITE" id="PS00478">
    <property type="entry name" value="LIM_DOMAIN_1"/>
    <property type="match status" value="2"/>
</dbReference>
<feature type="region of interest" description="Disordered" evidence="6">
    <location>
        <begin position="1652"/>
        <end position="1672"/>
    </location>
</feature>
<feature type="region of interest" description="Disordered" evidence="6">
    <location>
        <begin position="1793"/>
        <end position="1840"/>
    </location>
</feature>
<dbReference type="GO" id="GO:0030036">
    <property type="term" value="P:actin cytoskeleton organization"/>
    <property type="evidence" value="ECO:0007669"/>
    <property type="project" value="TreeGrafter"/>
</dbReference>
<feature type="domain" description="LIM zinc-binding" evidence="7">
    <location>
        <begin position="759"/>
        <end position="818"/>
    </location>
</feature>
<accession>A0A8K0KXJ4</accession>
<dbReference type="SMART" id="SM00132">
    <property type="entry name" value="LIM"/>
    <property type="match status" value="3"/>
</dbReference>
<feature type="compositionally biased region" description="Polar residues" evidence="6">
    <location>
        <begin position="435"/>
        <end position="446"/>
    </location>
</feature>
<dbReference type="InterPro" id="IPR050604">
    <property type="entry name" value="PDZ-LIM_domain"/>
</dbReference>
<dbReference type="PANTHER" id="PTHR24214">
    <property type="entry name" value="PDZ AND LIM DOMAIN PROTEIN ZASP"/>
    <property type="match status" value="1"/>
</dbReference>
<name>A0A8K0KXJ4_9PEZI</name>
<feature type="compositionally biased region" description="Polar residues" evidence="6">
    <location>
        <begin position="1300"/>
        <end position="1317"/>
    </location>
</feature>
<feature type="compositionally biased region" description="Polar residues" evidence="6">
    <location>
        <begin position="49"/>
        <end position="58"/>
    </location>
</feature>
<feature type="compositionally biased region" description="Polar residues" evidence="6">
    <location>
        <begin position="1273"/>
        <end position="1291"/>
    </location>
</feature>
<feature type="compositionally biased region" description="Polar residues" evidence="6">
    <location>
        <begin position="971"/>
        <end position="988"/>
    </location>
</feature>
<dbReference type="CDD" id="cd08368">
    <property type="entry name" value="LIM"/>
    <property type="match status" value="2"/>
</dbReference>
<feature type="region of interest" description="Disordered" evidence="6">
    <location>
        <begin position="971"/>
        <end position="1006"/>
    </location>
</feature>
<feature type="compositionally biased region" description="Polar residues" evidence="6">
    <location>
        <begin position="593"/>
        <end position="606"/>
    </location>
</feature>
<dbReference type="OrthoDB" id="1293114at2759"/>
<evidence type="ECO:0000256" key="5">
    <source>
        <dbReference type="SAM" id="Coils"/>
    </source>
</evidence>
<feature type="compositionally biased region" description="Polar residues" evidence="6">
    <location>
        <begin position="1976"/>
        <end position="1990"/>
    </location>
</feature>
<feature type="compositionally biased region" description="Polar residues" evidence="6">
    <location>
        <begin position="2032"/>
        <end position="2049"/>
    </location>
</feature>
<dbReference type="Gene3D" id="1.10.287.1490">
    <property type="match status" value="1"/>
</dbReference>
<feature type="coiled-coil region" evidence="5">
    <location>
        <begin position="2644"/>
        <end position="2671"/>
    </location>
</feature>
<feature type="compositionally biased region" description="Basic and acidic residues" evidence="6">
    <location>
        <begin position="1095"/>
        <end position="1113"/>
    </location>
</feature>
<feature type="region of interest" description="Disordered" evidence="6">
    <location>
        <begin position="38"/>
        <end position="92"/>
    </location>
</feature>
<feature type="region of interest" description="Disordered" evidence="6">
    <location>
        <begin position="1262"/>
        <end position="1317"/>
    </location>
</feature>
<evidence type="ECO:0000256" key="2">
    <source>
        <dbReference type="ARBA" id="ARBA00022833"/>
    </source>
</evidence>
<feature type="compositionally biased region" description="Pro residues" evidence="6">
    <location>
        <begin position="1860"/>
        <end position="1870"/>
    </location>
</feature>
<feature type="compositionally biased region" description="Basic and acidic residues" evidence="6">
    <location>
        <begin position="994"/>
        <end position="1004"/>
    </location>
</feature>
<keyword evidence="5" id="KW-0175">Coiled coil</keyword>
<dbReference type="GO" id="GO:0030695">
    <property type="term" value="F:GTPase regulator activity"/>
    <property type="evidence" value="ECO:0007669"/>
    <property type="project" value="UniProtKB-ARBA"/>
</dbReference>
<proteinExistence type="predicted"/>
<feature type="coiled-coil region" evidence="5">
    <location>
        <begin position="2428"/>
        <end position="2560"/>
    </location>
</feature>
<feature type="region of interest" description="Disordered" evidence="6">
    <location>
        <begin position="132"/>
        <end position="652"/>
    </location>
</feature>
<dbReference type="GO" id="GO:0031941">
    <property type="term" value="C:filamentous actin"/>
    <property type="evidence" value="ECO:0007669"/>
    <property type="project" value="TreeGrafter"/>
</dbReference>
<feature type="domain" description="LIM zinc-binding" evidence="7">
    <location>
        <begin position="819"/>
        <end position="880"/>
    </location>
</feature>
<dbReference type="Proteomes" id="UP000809789">
    <property type="component" value="Unassembled WGS sequence"/>
</dbReference>
<evidence type="ECO:0000256" key="6">
    <source>
        <dbReference type="SAM" id="MobiDB-lite"/>
    </source>
</evidence>
<dbReference type="GO" id="GO:0003779">
    <property type="term" value="F:actin binding"/>
    <property type="evidence" value="ECO:0007669"/>
    <property type="project" value="TreeGrafter"/>
</dbReference>
<evidence type="ECO:0000256" key="3">
    <source>
        <dbReference type="ARBA" id="ARBA00023038"/>
    </source>
</evidence>
<feature type="compositionally biased region" description="Low complexity" evidence="6">
    <location>
        <begin position="476"/>
        <end position="497"/>
    </location>
</feature>
<feature type="domain" description="LIM zinc-binding" evidence="7">
    <location>
        <begin position="658"/>
        <end position="718"/>
    </location>
</feature>
<feature type="compositionally biased region" description="Pro residues" evidence="6">
    <location>
        <begin position="611"/>
        <end position="620"/>
    </location>
</feature>
<dbReference type="SUPFAM" id="SSF57716">
    <property type="entry name" value="Glucocorticoid receptor-like (DNA-binding domain)"/>
    <property type="match status" value="3"/>
</dbReference>
<dbReference type="Pfam" id="PF00412">
    <property type="entry name" value="LIM"/>
    <property type="match status" value="3"/>
</dbReference>
<protein>
    <recommendedName>
        <fullName evidence="7">LIM zinc-binding domain-containing protein</fullName>
    </recommendedName>
</protein>
<feature type="compositionally biased region" description="Polar residues" evidence="6">
    <location>
        <begin position="1656"/>
        <end position="1669"/>
    </location>
</feature>
<keyword evidence="1 4" id="KW-0479">Metal-binding</keyword>
<feature type="compositionally biased region" description="Low complexity" evidence="6">
    <location>
        <begin position="1427"/>
        <end position="1439"/>
    </location>
</feature>
<evidence type="ECO:0000313" key="9">
    <source>
        <dbReference type="Proteomes" id="UP000809789"/>
    </source>
</evidence>
<feature type="compositionally biased region" description="Polar residues" evidence="6">
    <location>
        <begin position="1114"/>
        <end position="1137"/>
    </location>
</feature>
<evidence type="ECO:0000256" key="4">
    <source>
        <dbReference type="PROSITE-ProRule" id="PRU00125"/>
    </source>
</evidence>
<dbReference type="EMBL" id="JAESVG020000007">
    <property type="protein sequence ID" value="KAG8625976.1"/>
    <property type="molecule type" value="Genomic_DNA"/>
</dbReference>
<feature type="compositionally biased region" description="Basic and acidic residues" evidence="6">
    <location>
        <begin position="1961"/>
        <end position="1975"/>
    </location>
</feature>
<feature type="compositionally biased region" description="Low complexity" evidence="6">
    <location>
        <begin position="884"/>
        <end position="899"/>
    </location>
</feature>
<feature type="compositionally biased region" description="Low complexity" evidence="6">
    <location>
        <begin position="198"/>
        <end position="209"/>
    </location>
</feature>
<dbReference type="PROSITE" id="PS50023">
    <property type="entry name" value="LIM_DOMAIN_2"/>
    <property type="match status" value="3"/>
</dbReference>
<keyword evidence="2 4" id="KW-0862">Zinc</keyword>
<evidence type="ECO:0000313" key="8">
    <source>
        <dbReference type="EMBL" id="KAG8625976.1"/>
    </source>
</evidence>
<dbReference type="InterPro" id="IPR001781">
    <property type="entry name" value="Znf_LIM"/>
</dbReference>
<feature type="region of interest" description="Disordered" evidence="6">
    <location>
        <begin position="1382"/>
        <end position="1474"/>
    </location>
</feature>
<feature type="region of interest" description="Disordered" evidence="6">
    <location>
        <begin position="1857"/>
        <end position="2063"/>
    </location>
</feature>
<evidence type="ECO:0000256" key="1">
    <source>
        <dbReference type="ARBA" id="ARBA00022723"/>
    </source>
</evidence>
<feature type="region of interest" description="Disordered" evidence="6">
    <location>
        <begin position="2101"/>
        <end position="2138"/>
    </location>
</feature>
<feature type="region of interest" description="Disordered" evidence="6">
    <location>
        <begin position="2769"/>
        <end position="2918"/>
    </location>
</feature>
<feature type="compositionally biased region" description="Polar residues" evidence="6">
    <location>
        <begin position="642"/>
        <end position="652"/>
    </location>
</feature>
<feature type="region of interest" description="Disordered" evidence="6">
    <location>
        <begin position="881"/>
        <end position="929"/>
    </location>
</feature>
<feature type="region of interest" description="Disordered" evidence="6">
    <location>
        <begin position="1088"/>
        <end position="1152"/>
    </location>
</feature>
<feature type="compositionally biased region" description="Basic and acidic residues" evidence="6">
    <location>
        <begin position="152"/>
        <end position="162"/>
    </location>
</feature>
<sequence length="2918" mass="319874">MLAKTRDDKNTKSSNGNFMSDCQLADYLADLRTNRAARLNGSRPLPSSRYDSQRNSDAATARREPINEYSGRPLVPAPLRVSSPAPKAEDVDASKIQGNLATSPSIVYMENGARWMDKQEARSLRMALEDMDTDEEKRIHEAAQDEASQLVLEHKNPNRKSEASAYANPDAPKRDYKVHLRKGSYGRSHSPMPVLADSGSTSSPTKSRSNWGNTASSKVDHGRTGSLPDAGTAPTRDITRSASSAEPPCVAGPRKKKSYSGLASAVAADIASLSRRVSSGGKRKASGEKRMFPTAEDKIYEEPEPIKEEEVAEPVKLPAPEPPPSDASVSEVPRHMRKNPFARVKFNKDNLERANSIATGQAPRFNPIEIQKNPPSQSRRPWYLSNKPASAPIVPQTDKEDKPEEQVEEAPKMKDGKEIRSDDIRAATSMKRGNRSSNLPQPTAVSDSPGRPIVSFTSEWKKKEAAREGSASPVAGARPLPRPGSSSGSSPVISPTRISPVKSMPPRPRSNVPQPQAMPAVRAPQPPVRTSTAPAAVNIPNGIPILNLPDDDDGTASKVLSEEPDMPQMDLLGTSGQSRGAALPSRPARSMPSIPTINAPIDSSRTGLPISPQPARPLPTPQQSGRHQPASDPGPSPATRVGPSSTSHLTPTQARSGALCAHCALPIAGRILSAAGGRFHPECFACHQCGINLECVAFYPEPDQKYYERIARIQHRMQGYENSVPDGVTAEDIRRLEEQDGDESMRFFCHLDFHELFSPRCRSCKTPIEGEVVVACGAEWHVGHFFCAQCGDPFDSSTPFVEKDGYAWCLGCHTHRYSPKCRKCRKPITDLVVNALDYDWHSDCFCCVECGGGFDDGQYFLRGDSTEPVCIKCEDRRLKTPRNTTSTFSQSPSPTRQTPVRSKKPDPSHGPTLTGRIPQSAASVPTGGPAARYFTPALFPRRIESLEHSSDRPASFHGRSDSNTSESYYYTATWNTPNDPSFQSGQSSRRPHTSGKDSGRDKSGKLPAGFVFGLDHLLPSRLPNSLFGDSIDGPLSPTVAKQLRASQKLSEQTGGLFGDQQDFLTQARGVPVPDTPPRTRNAGVAMLSSRWAPTPDRELHEQEKVAELERKESTPQSTPVKAKNQSTGSPRTRSTHAGSAGTPKESPRKKKKVLWNGRQCVIYLPSGSPERFGGARPMSLEQVSNLMRGWQAAGHDTNGFDVQHSENPEIEADRGKLRYIEAQDLFTAPSGSRPAVRIANPKAWQDYTNWLMEEKLRALGVGSVDEPPPMSREASTQQQTRTFSPSFNASAAGSHGFPFSQRSTPGLSNFSTGPHSRTMSIASPLSSGPEARGHAHRHSVFGMPQAFQQLSGLSPNMQPFSPSQQLSLNAVARAHSPIDRLKGSVSPVPQSAPPLDGQPFRPSPVGERRFTPPAHMRHQSLAPTFSPQQMPTTVTPQQPLAGVPEDEEEGPQEYTPRAPIQPTDIVIPTPRGHRHNISENLEKEIRDAEKMLEQQSAFDAPPPQQQQGFGQFGAPSQDSFAFKPLIPMPSPGQFQFGGPPNVPSFQPQAFAFQQQMPFGQPPINPQQPAFQPQAPSFNFNPAMAARAQSFQPGPITHMFQQAPLPRSSQPGHIRQQSSGNLDVSAPAFKPQSFGGPSLPSKSFNFSSGFEFKPGAQSFQPPKSVNQEPNKPSIFGEVNIPEVVKPARKSKAVAIIRPASSRKEDHAAAVEEDETGRLIQSTDRQKRAFQAAKDDGDAIPMFAERPASPVRATEAGHISAKVPIDTNLPIQGTSDNDEMADKKELDGSAMDLDDAVLGDSENDEPLDLNERSSVLGYSTDENKENAPLQSGPAITNGRRTSHARNLSSLSALAKPFEFVPKPQPTQDPPLRMPSFEAQPPPEKTVLLDPEKPDFSPARIFSRDATQNEAALAPAFEPEKSVPSPVREATPPQLAELSFEPSFDEIDAVMRQLNDEDEEQDQDIERPMEGPRLDTDQIRPSSPSAMLSQAEASRSDAPSPGSVQIHPIHEDRPTSVSSLSSEAHLDLPSPMDAISSTMQGPRNRNLGPSSEWSEDFSSGAGDRIRQRSGFFDDRVDEVIGKALQEHLQPLKEQMDTLRRSLSEARPLTSGSQPRRLASSGLDSDADDEDDVTDSKFLPRPVSSRGGRKYDLIKAAVTEALLQRPASPIKDSHADLLRGFEMVNSRLDTLLVRGFDVQDVREAVEDAMQKQSTSLVHVPRQDSSDSEMEVYKRENFDTKKLLRLAEEELDILRASLSDKDSRLDLLERERRDLRDRAENGEELADRYRRKVSDLEAESTTLHSTLEEYRALRLKLKHDQEDAEAENRQLRATVSELEGQVGDGKNVRDNMRDKLDRIQSDMASAAEQLANQKVAWQRQNEELQKRCAVFQSRLDAESQLRLGLENEIARLRMVASEGESAKVQLEQNVQTNVMLEETIHSLRDEVNELQTSNSRVHRELQDARENSRLEVQRAQLMMQAGVETANTQSDAIRAGLESKLSITHNELDNLKALMEAMKSRHEILLQEEADLRRDTLLKVNEASNSALENLRARHEEDVQFIKLQNERNLAEARQDKDRSEHFWNERLTMSEERHGHFKERIAHLEERLTIAKSAASAAVQAAQQAAKPLSAASREPERISPQALRESILVLQEQLQDREAQIEQLTSTLNTTQSTLPAKLKEKDIEINWLRELLAVRADDLQDLITTLDKPNFDRQSARDAAIRIQTQMQIEIQEKERHIRAGDSLPAQALAGLTNFASPKAVQLAAAFGSWRARGAPSAPTPRSVRRQAPRAREMSPQPHKPVDSAAPTPVTVSAGPGADETPSKSNPPRPGSAASWMSGLMTPPASGLRRTPSPGFETGMGKGRPGSAGSEDTVGKLSLRRGSFDEDAGEVAGWEGVTAGMGESGERGGRSLAEELEPLG</sequence>
<comment type="caution">
    <text evidence="8">The sequence shown here is derived from an EMBL/GenBank/DDBJ whole genome shotgun (WGS) entry which is preliminary data.</text>
</comment>
<dbReference type="FunFam" id="2.10.110.10:FF:000077">
    <property type="entry name" value="LIM domain protein"/>
    <property type="match status" value="1"/>
</dbReference>
<feature type="compositionally biased region" description="Basic and acidic residues" evidence="6">
    <location>
        <begin position="2902"/>
        <end position="2911"/>
    </location>
</feature>
<keyword evidence="3 4" id="KW-0440">LIM domain</keyword>
<gene>
    <name evidence="8" type="ORF">KVT40_006377</name>
</gene>
<feature type="coiled-coil region" evidence="5">
    <location>
        <begin position="2239"/>
        <end position="2382"/>
    </location>
</feature>
<dbReference type="Gene3D" id="2.10.110.10">
    <property type="entry name" value="Cysteine Rich Protein"/>
    <property type="match status" value="3"/>
</dbReference>
<dbReference type="GO" id="GO:0051371">
    <property type="term" value="F:muscle alpha-actinin binding"/>
    <property type="evidence" value="ECO:0007669"/>
    <property type="project" value="TreeGrafter"/>
</dbReference>